<reference evidence="1 2" key="1">
    <citation type="journal article" date="2021" name="Elife">
        <title>Chloroplast acquisition without the gene transfer in kleptoplastic sea slugs, Plakobranchus ocellatus.</title>
        <authorList>
            <person name="Maeda T."/>
            <person name="Takahashi S."/>
            <person name="Yoshida T."/>
            <person name="Shimamura S."/>
            <person name="Takaki Y."/>
            <person name="Nagai Y."/>
            <person name="Toyoda A."/>
            <person name="Suzuki Y."/>
            <person name="Arimoto A."/>
            <person name="Ishii H."/>
            <person name="Satoh N."/>
            <person name="Nishiyama T."/>
            <person name="Hasebe M."/>
            <person name="Maruyama T."/>
            <person name="Minagawa J."/>
            <person name="Obokata J."/>
            <person name="Shigenobu S."/>
        </authorList>
    </citation>
    <scope>NUCLEOTIDE SEQUENCE [LARGE SCALE GENOMIC DNA]</scope>
</reference>
<evidence type="ECO:0000313" key="2">
    <source>
        <dbReference type="Proteomes" id="UP000762676"/>
    </source>
</evidence>
<dbReference type="EMBL" id="BMAT01011863">
    <property type="protein sequence ID" value="GFR80719.1"/>
    <property type="molecule type" value="Genomic_DNA"/>
</dbReference>
<protein>
    <submittedName>
        <fullName evidence="1">Uncharacterized protein</fullName>
    </submittedName>
</protein>
<accession>A0AAV4G5J5</accession>
<keyword evidence="2" id="KW-1185">Reference proteome</keyword>
<comment type="caution">
    <text evidence="1">The sequence shown here is derived from an EMBL/GenBank/DDBJ whole genome shotgun (WGS) entry which is preliminary data.</text>
</comment>
<proteinExistence type="predicted"/>
<organism evidence="1 2">
    <name type="scientific">Elysia marginata</name>
    <dbReference type="NCBI Taxonomy" id="1093978"/>
    <lineage>
        <taxon>Eukaryota</taxon>
        <taxon>Metazoa</taxon>
        <taxon>Spiralia</taxon>
        <taxon>Lophotrochozoa</taxon>
        <taxon>Mollusca</taxon>
        <taxon>Gastropoda</taxon>
        <taxon>Heterobranchia</taxon>
        <taxon>Euthyneura</taxon>
        <taxon>Panpulmonata</taxon>
        <taxon>Sacoglossa</taxon>
        <taxon>Placobranchoidea</taxon>
        <taxon>Plakobranchidae</taxon>
        <taxon>Elysia</taxon>
    </lineage>
</organism>
<gene>
    <name evidence="1" type="ORF">ElyMa_005905800</name>
</gene>
<evidence type="ECO:0000313" key="1">
    <source>
        <dbReference type="EMBL" id="GFR80719.1"/>
    </source>
</evidence>
<name>A0AAV4G5J5_9GAST</name>
<dbReference type="Proteomes" id="UP000762676">
    <property type="component" value="Unassembled WGS sequence"/>
</dbReference>
<sequence>MLSTRRLAHINLLPVPARGGYSLFTAADVEGPKGDPRLGLSFWSPWSEVDCFPLLRAGQNKRLICPRTLAGHRDITECLSVSRSSATSARCLLWEIAMTIVHYP</sequence>
<dbReference type="AlphaFoldDB" id="A0AAV4G5J5"/>